<dbReference type="PANTHER" id="PTHR46066">
    <property type="entry name" value="CHITINASE DOMAIN-CONTAINING PROTEIN 1 FAMILY MEMBER"/>
    <property type="match status" value="1"/>
</dbReference>
<dbReference type="InterPro" id="IPR029070">
    <property type="entry name" value="Chitinase_insertion_sf"/>
</dbReference>
<evidence type="ECO:0000256" key="1">
    <source>
        <dbReference type="SAM" id="SignalP"/>
    </source>
</evidence>
<dbReference type="EMBL" id="JAGIYQ010000008">
    <property type="protein sequence ID" value="MBP0726123.1"/>
    <property type="molecule type" value="Genomic_DNA"/>
</dbReference>
<dbReference type="Proteomes" id="UP000682134">
    <property type="component" value="Unassembled WGS sequence"/>
</dbReference>
<dbReference type="SMART" id="SM00636">
    <property type="entry name" value="Glyco_18"/>
    <property type="match status" value="1"/>
</dbReference>
<gene>
    <name evidence="3" type="ORF">J5Y03_13150</name>
</gene>
<dbReference type="InterPro" id="IPR001223">
    <property type="entry name" value="Glyco_hydro18_cat"/>
</dbReference>
<name>A0A940SLB0_9BACI</name>
<protein>
    <submittedName>
        <fullName evidence="3">Spore protein O</fullName>
    </submittedName>
</protein>
<dbReference type="RefSeq" id="WP_209406404.1">
    <property type="nucleotide sequence ID" value="NZ_JAGIYQ010000008.1"/>
</dbReference>
<dbReference type="PANTHER" id="PTHR46066:SF2">
    <property type="entry name" value="CHITINASE DOMAIN-CONTAINING PROTEIN 1"/>
    <property type="match status" value="1"/>
</dbReference>
<dbReference type="Gene3D" id="3.10.50.10">
    <property type="match status" value="1"/>
</dbReference>
<dbReference type="InterPro" id="IPR017853">
    <property type="entry name" value="GH"/>
</dbReference>
<feature type="domain" description="GH18" evidence="2">
    <location>
        <begin position="29"/>
        <end position="345"/>
    </location>
</feature>
<dbReference type="AlphaFoldDB" id="A0A940SLB0"/>
<evidence type="ECO:0000313" key="4">
    <source>
        <dbReference type="Proteomes" id="UP000682134"/>
    </source>
</evidence>
<organism evidence="3 4">
    <name type="scientific">Gottfriedia endophytica</name>
    <dbReference type="NCBI Taxonomy" id="2820819"/>
    <lineage>
        <taxon>Bacteria</taxon>
        <taxon>Bacillati</taxon>
        <taxon>Bacillota</taxon>
        <taxon>Bacilli</taxon>
        <taxon>Bacillales</taxon>
        <taxon>Bacillaceae</taxon>
        <taxon>Gottfriedia</taxon>
    </lineage>
</organism>
<reference evidence="3" key="1">
    <citation type="submission" date="2021-04" db="EMBL/GenBank/DDBJ databases">
        <title>Genome seq and assembly of Bacillus sp.</title>
        <authorList>
            <person name="Chhetri G."/>
        </authorList>
    </citation>
    <scope>NUCLEOTIDE SEQUENCE</scope>
    <source>
        <strain evidence="3">RG28</strain>
    </source>
</reference>
<proteinExistence type="predicted"/>
<feature type="signal peptide" evidence="1">
    <location>
        <begin position="1"/>
        <end position="25"/>
    </location>
</feature>
<accession>A0A940SLB0</accession>
<dbReference type="Pfam" id="PF00704">
    <property type="entry name" value="Glyco_hydro_18"/>
    <property type="match status" value="1"/>
</dbReference>
<keyword evidence="1" id="KW-0732">Signal</keyword>
<sequence>MNHKLLSFLLTLTLSLALFPNFSSAASNKIILGYLTSDQSSIQSFRANYKSMNQMATDTFKVDANGKILGNTPVSSIALANSNHILTYAAVSNYGKDDWDATIAHNILSSTTIKKKFISNLLNIARTQHYKGINIDFESLSPNDRDLFSKFIQELSKTLTKYGLLTMVSVPAKQKDVLSDSWSGAFDYKSLGKSANFIQIMTYDETGPWWNLPGAVTSTPWLDASLKYAVSVIEPKKILMGLGAYGNDWNITSGNIEDNRQLPLSEIPQLLKNTSGKPERNTTWNSMHFTYVDSNGETHEVWYDDSFSIIQKAHFTVKYNLAGISIYAIGMEDKNFWNSLKIGLR</sequence>
<evidence type="ECO:0000313" key="3">
    <source>
        <dbReference type="EMBL" id="MBP0726123.1"/>
    </source>
</evidence>
<dbReference type="Gene3D" id="3.20.20.80">
    <property type="entry name" value="Glycosidases"/>
    <property type="match status" value="1"/>
</dbReference>
<dbReference type="GO" id="GO:0005975">
    <property type="term" value="P:carbohydrate metabolic process"/>
    <property type="evidence" value="ECO:0007669"/>
    <property type="project" value="InterPro"/>
</dbReference>
<comment type="caution">
    <text evidence="3">The sequence shown here is derived from an EMBL/GenBank/DDBJ whole genome shotgun (WGS) entry which is preliminary data.</text>
</comment>
<dbReference type="InterPro" id="IPR011583">
    <property type="entry name" value="Chitinase_II/V-like_cat"/>
</dbReference>
<keyword evidence="4" id="KW-1185">Reference proteome</keyword>
<evidence type="ECO:0000259" key="2">
    <source>
        <dbReference type="PROSITE" id="PS51910"/>
    </source>
</evidence>
<dbReference type="SUPFAM" id="SSF51445">
    <property type="entry name" value="(Trans)glycosidases"/>
    <property type="match status" value="1"/>
</dbReference>
<feature type="chain" id="PRO_5037981227" evidence="1">
    <location>
        <begin position="26"/>
        <end position="345"/>
    </location>
</feature>
<dbReference type="GO" id="GO:0008061">
    <property type="term" value="F:chitin binding"/>
    <property type="evidence" value="ECO:0007669"/>
    <property type="project" value="InterPro"/>
</dbReference>
<dbReference type="PROSITE" id="PS51910">
    <property type="entry name" value="GH18_2"/>
    <property type="match status" value="1"/>
</dbReference>